<dbReference type="AlphaFoldDB" id="A0A562LZZ9"/>
<dbReference type="PROSITE" id="PS51257">
    <property type="entry name" value="PROKAR_LIPOPROTEIN"/>
    <property type="match status" value="1"/>
</dbReference>
<evidence type="ECO:0008006" key="3">
    <source>
        <dbReference type="Google" id="ProtNLM"/>
    </source>
</evidence>
<organism evidence="1 2">
    <name type="scientific">Flavobacterium cauense R2A-7</name>
    <dbReference type="NCBI Taxonomy" id="1341154"/>
    <lineage>
        <taxon>Bacteria</taxon>
        <taxon>Pseudomonadati</taxon>
        <taxon>Bacteroidota</taxon>
        <taxon>Flavobacteriia</taxon>
        <taxon>Flavobacteriales</taxon>
        <taxon>Flavobacteriaceae</taxon>
        <taxon>Flavobacterium</taxon>
    </lineage>
</organism>
<evidence type="ECO:0000313" key="2">
    <source>
        <dbReference type="Proteomes" id="UP000319848"/>
    </source>
</evidence>
<evidence type="ECO:0000313" key="1">
    <source>
        <dbReference type="EMBL" id="TWI13190.1"/>
    </source>
</evidence>
<dbReference type="Proteomes" id="UP000319848">
    <property type="component" value="Unassembled WGS sequence"/>
</dbReference>
<dbReference type="OrthoDB" id="1364277at2"/>
<keyword evidence="2" id="KW-1185">Reference proteome</keyword>
<protein>
    <recommendedName>
        <fullName evidence="3">Lipoprotein</fullName>
    </recommendedName>
</protein>
<gene>
    <name evidence="1" type="ORF">IP98_01172</name>
</gene>
<comment type="caution">
    <text evidence="1">The sequence shown here is derived from an EMBL/GenBank/DDBJ whole genome shotgun (WGS) entry which is preliminary data.</text>
</comment>
<dbReference type="RefSeq" id="WP_131473126.1">
    <property type="nucleotide sequence ID" value="NZ_AVBI01000001.1"/>
</dbReference>
<proteinExistence type="predicted"/>
<accession>A0A562LZZ9</accession>
<sequence length="163" mass="18422">MKRILALTALFFFFQSCSKEEFDSTNYDSADKGVLANAPIEIKNTYFENWVSGVRGGGAGTHFYIELKEPISDAIFLGELYFRGQKTKVIALSELLYLANFPNNANPADDVSSGSTTVKSTLFENPPFPIDDDQALLEYFVNRELNYYLIKKVSEQESEFQPQ</sequence>
<reference evidence="1 2" key="1">
    <citation type="journal article" date="2015" name="Stand. Genomic Sci.">
        <title>Genomic Encyclopedia of Bacterial and Archaeal Type Strains, Phase III: the genomes of soil and plant-associated and newly described type strains.</title>
        <authorList>
            <person name="Whitman W.B."/>
            <person name="Woyke T."/>
            <person name="Klenk H.P."/>
            <person name="Zhou Y."/>
            <person name="Lilburn T.G."/>
            <person name="Beck B.J."/>
            <person name="De Vos P."/>
            <person name="Vandamme P."/>
            <person name="Eisen J.A."/>
            <person name="Garrity G."/>
            <person name="Hugenholtz P."/>
            <person name="Kyrpides N.C."/>
        </authorList>
    </citation>
    <scope>NUCLEOTIDE SEQUENCE [LARGE SCALE GENOMIC DNA]</scope>
    <source>
        <strain evidence="1 2">CGMCC 1.7270</strain>
    </source>
</reference>
<dbReference type="EMBL" id="VLKQ01000004">
    <property type="protein sequence ID" value="TWI13190.1"/>
    <property type="molecule type" value="Genomic_DNA"/>
</dbReference>
<name>A0A562LZZ9_9FLAO</name>